<evidence type="ECO:0000256" key="1">
    <source>
        <dbReference type="ARBA" id="ARBA00008645"/>
    </source>
</evidence>
<evidence type="ECO:0000256" key="10">
    <source>
        <dbReference type="ARBA" id="ARBA00048513"/>
    </source>
</evidence>
<evidence type="ECO:0000256" key="6">
    <source>
        <dbReference type="ARBA" id="ARBA00043742"/>
    </source>
</evidence>
<comment type="catalytic activity">
    <reaction evidence="8">
        <text>1-octadecanoyl-2-(4Z,7Z,10Z,13Z,16Z,19Z-docosahexaenoyl)-sn-glycerol + H2O = 2-(4Z,7Z,10Z,13Z,16Z,19Z-docosahexaenoyl)-glycerol + octadecanoate + H(+)</text>
        <dbReference type="Rhea" id="RHEA:77107"/>
        <dbReference type="ChEBI" id="CHEBI:15377"/>
        <dbReference type="ChEBI" id="CHEBI:15378"/>
        <dbReference type="ChEBI" id="CHEBI:25629"/>
        <dbReference type="ChEBI" id="CHEBI:77129"/>
        <dbReference type="ChEBI" id="CHEBI:186738"/>
    </reaction>
</comment>
<comment type="catalytic activity">
    <reaction evidence="10">
        <text>1-octadecanoyl-2-(9Z-octadecenoyl)-sn-glycerol + H2O = 2-(9Z-octadecenoyl)-glycerol + octadecanoate + H(+)</text>
        <dbReference type="Rhea" id="RHEA:77103"/>
        <dbReference type="ChEBI" id="CHEBI:15377"/>
        <dbReference type="ChEBI" id="CHEBI:15378"/>
        <dbReference type="ChEBI" id="CHEBI:25629"/>
        <dbReference type="ChEBI" id="CHEBI:73990"/>
        <dbReference type="ChEBI" id="CHEBI:75468"/>
    </reaction>
</comment>
<evidence type="ECO:0000256" key="7">
    <source>
        <dbReference type="ARBA" id="ARBA00044064"/>
    </source>
</evidence>
<evidence type="ECO:0000256" key="9">
    <source>
        <dbReference type="ARBA" id="ARBA00048504"/>
    </source>
</evidence>
<dbReference type="AlphaFoldDB" id="A0AAW1N3E0"/>
<evidence type="ECO:0000256" key="3">
    <source>
        <dbReference type="ARBA" id="ARBA00026104"/>
    </source>
</evidence>
<dbReference type="PANTHER" id="PTHR46118">
    <property type="entry name" value="PROTEIN ABHD11"/>
    <property type="match status" value="1"/>
</dbReference>
<dbReference type="PRINTS" id="PR00111">
    <property type="entry name" value="ABHYDROLASE"/>
</dbReference>
<comment type="similarity">
    <text evidence="1">Belongs to the AB hydrolase superfamily.</text>
</comment>
<evidence type="ECO:0000256" key="2">
    <source>
        <dbReference type="ARBA" id="ARBA00022801"/>
    </source>
</evidence>
<dbReference type="Proteomes" id="UP001458880">
    <property type="component" value="Unassembled WGS sequence"/>
</dbReference>
<proteinExistence type="inferred from homology"/>
<evidence type="ECO:0000256" key="11">
    <source>
        <dbReference type="ARBA" id="ARBA00048919"/>
    </source>
</evidence>
<accession>A0AAW1N3E0</accession>
<dbReference type="GO" id="GO:0052689">
    <property type="term" value="F:carboxylic ester hydrolase activity"/>
    <property type="evidence" value="ECO:0007669"/>
    <property type="project" value="TreeGrafter"/>
</dbReference>
<dbReference type="Pfam" id="PF00561">
    <property type="entry name" value="Abhydrolase_1"/>
    <property type="match status" value="1"/>
</dbReference>
<dbReference type="Gene3D" id="3.40.50.1820">
    <property type="entry name" value="alpha/beta hydrolase"/>
    <property type="match status" value="2"/>
</dbReference>
<protein>
    <recommendedName>
        <fullName evidence="7">sn-1-specific diacylglycerol lipase ABHD11</fullName>
        <ecNumber evidence="3">3.1.1.116</ecNumber>
    </recommendedName>
    <alternativeName>
        <fullName evidence="4">Alpha/beta hydrolase domain-containing protein 11</fullName>
    </alternativeName>
</protein>
<evidence type="ECO:0000313" key="13">
    <source>
        <dbReference type="EMBL" id="KAK9753093.1"/>
    </source>
</evidence>
<comment type="catalytic activity">
    <reaction evidence="6">
        <text>a 1,3-diacyl-sn-glycerol + H2O = a 1-acyl-sn-glycerol + a fatty acid + H(+)</text>
        <dbReference type="Rhea" id="RHEA:38503"/>
        <dbReference type="ChEBI" id="CHEBI:15377"/>
        <dbReference type="ChEBI" id="CHEBI:15378"/>
        <dbReference type="ChEBI" id="CHEBI:28868"/>
        <dbReference type="ChEBI" id="CHEBI:64683"/>
        <dbReference type="ChEBI" id="CHEBI:77272"/>
    </reaction>
</comment>
<dbReference type="GO" id="GO:0005739">
    <property type="term" value="C:mitochondrion"/>
    <property type="evidence" value="ECO:0007669"/>
    <property type="project" value="TreeGrafter"/>
</dbReference>
<sequence length="274" mass="31025">MHRMNLLTLVMEQHLCLSKAFHQKTIPQRKIVAVDARNHGDSPHTIEHTYDHLVEDIKQLLQRLKISKACLLGHSMGGRAMMLFALKYPQFVDRLIIADISPVRISPNFKTTPFMLEALSKVSLPSNVPISTARVSADQQLLKVISNKGLRSFLVTNLVQKSDGRFDWRVNLPVLMASFSHLAVFPEAPNNTFHGPVLFVAGGSSDFIQKTDHPQIVKIFPNSEFQYIDGAGHWLHSEKPAEFQYIDGAGHWLHSEKPAEFLRLCLDFLNKEIK</sequence>
<dbReference type="InterPro" id="IPR029058">
    <property type="entry name" value="AB_hydrolase_fold"/>
</dbReference>
<gene>
    <name evidence="13" type="ORF">QE152_g3662</name>
</gene>
<dbReference type="InterPro" id="IPR000073">
    <property type="entry name" value="AB_hydrolase_1"/>
</dbReference>
<comment type="catalytic activity">
    <reaction evidence="9">
        <text>1,2-didecanoylglycerol + H2O = decanoylglycerol + decanoate + H(+)</text>
        <dbReference type="Rhea" id="RHEA:48596"/>
        <dbReference type="ChEBI" id="CHEBI:11152"/>
        <dbReference type="ChEBI" id="CHEBI:15377"/>
        <dbReference type="ChEBI" id="CHEBI:15378"/>
        <dbReference type="ChEBI" id="CHEBI:27689"/>
        <dbReference type="ChEBI" id="CHEBI:90605"/>
    </reaction>
</comment>
<evidence type="ECO:0000256" key="5">
    <source>
        <dbReference type="ARBA" id="ARBA00043667"/>
    </source>
</evidence>
<dbReference type="PANTHER" id="PTHR46118:SF4">
    <property type="entry name" value="PROTEIN ABHD11"/>
    <property type="match status" value="1"/>
</dbReference>
<evidence type="ECO:0000256" key="8">
    <source>
        <dbReference type="ARBA" id="ARBA00048283"/>
    </source>
</evidence>
<keyword evidence="14" id="KW-1185">Reference proteome</keyword>
<dbReference type="EC" id="3.1.1.116" evidence="3"/>
<dbReference type="EMBL" id="JASPKY010000015">
    <property type="protein sequence ID" value="KAK9753093.1"/>
    <property type="molecule type" value="Genomic_DNA"/>
</dbReference>
<comment type="caution">
    <text evidence="13">The sequence shown here is derived from an EMBL/GenBank/DDBJ whole genome shotgun (WGS) entry which is preliminary data.</text>
</comment>
<evidence type="ECO:0000256" key="4">
    <source>
        <dbReference type="ARBA" id="ARBA00042703"/>
    </source>
</evidence>
<keyword evidence="2 13" id="KW-0378">Hydrolase</keyword>
<organism evidence="13 14">
    <name type="scientific">Popillia japonica</name>
    <name type="common">Japanese beetle</name>
    <dbReference type="NCBI Taxonomy" id="7064"/>
    <lineage>
        <taxon>Eukaryota</taxon>
        <taxon>Metazoa</taxon>
        <taxon>Ecdysozoa</taxon>
        <taxon>Arthropoda</taxon>
        <taxon>Hexapoda</taxon>
        <taxon>Insecta</taxon>
        <taxon>Pterygota</taxon>
        <taxon>Neoptera</taxon>
        <taxon>Endopterygota</taxon>
        <taxon>Coleoptera</taxon>
        <taxon>Polyphaga</taxon>
        <taxon>Scarabaeiformia</taxon>
        <taxon>Scarabaeidae</taxon>
        <taxon>Rutelinae</taxon>
        <taxon>Popillia</taxon>
    </lineage>
</organism>
<feature type="domain" description="AB hydrolase-1" evidence="12">
    <location>
        <begin position="28"/>
        <end position="240"/>
    </location>
</feature>
<comment type="catalytic activity">
    <reaction evidence="11">
        <text>1-octadecanoyl-2-(5Z,8Z,11Z,14Z-eicosatetraenoyl)-sn-glycerol + H2O = 2-(5Z,8Z,11Z,14Z-eicosatetraenoyl)-glycerol + octadecanoate + H(+)</text>
        <dbReference type="Rhea" id="RHEA:38507"/>
        <dbReference type="ChEBI" id="CHEBI:15377"/>
        <dbReference type="ChEBI" id="CHEBI:15378"/>
        <dbReference type="ChEBI" id="CHEBI:25629"/>
        <dbReference type="ChEBI" id="CHEBI:52392"/>
        <dbReference type="ChEBI" id="CHEBI:75728"/>
    </reaction>
</comment>
<name>A0AAW1N3E0_POPJA</name>
<comment type="catalytic activity">
    <reaction evidence="5">
        <text>a 1,2-diacyl-sn-glycerol + H2O = a 2-acylglycerol + a fatty acid + H(+)</text>
        <dbReference type="Rhea" id="RHEA:33275"/>
        <dbReference type="ChEBI" id="CHEBI:15377"/>
        <dbReference type="ChEBI" id="CHEBI:15378"/>
        <dbReference type="ChEBI" id="CHEBI:17389"/>
        <dbReference type="ChEBI" id="CHEBI:17815"/>
        <dbReference type="ChEBI" id="CHEBI:28868"/>
        <dbReference type="EC" id="3.1.1.116"/>
    </reaction>
</comment>
<reference evidence="13 14" key="1">
    <citation type="journal article" date="2024" name="BMC Genomics">
        <title>De novo assembly and annotation of Popillia japonica's genome with initial clues to its potential as an invasive pest.</title>
        <authorList>
            <person name="Cucini C."/>
            <person name="Boschi S."/>
            <person name="Funari R."/>
            <person name="Cardaioli E."/>
            <person name="Iannotti N."/>
            <person name="Marturano G."/>
            <person name="Paoli F."/>
            <person name="Bruttini M."/>
            <person name="Carapelli A."/>
            <person name="Frati F."/>
            <person name="Nardi F."/>
        </authorList>
    </citation>
    <scope>NUCLEOTIDE SEQUENCE [LARGE SCALE GENOMIC DNA]</scope>
    <source>
        <strain evidence="13">DMR45628</strain>
    </source>
</reference>
<evidence type="ECO:0000259" key="12">
    <source>
        <dbReference type="Pfam" id="PF00561"/>
    </source>
</evidence>
<dbReference type="SUPFAM" id="SSF53474">
    <property type="entry name" value="alpha/beta-Hydrolases"/>
    <property type="match status" value="2"/>
</dbReference>
<evidence type="ECO:0000313" key="14">
    <source>
        <dbReference type="Proteomes" id="UP001458880"/>
    </source>
</evidence>